<keyword evidence="1" id="KW-0472">Membrane</keyword>
<proteinExistence type="predicted"/>
<keyword evidence="1" id="KW-1133">Transmembrane helix</keyword>
<dbReference type="Pfam" id="PF19919">
    <property type="entry name" value="bpX3"/>
    <property type="match status" value="1"/>
</dbReference>
<feature type="transmembrane region" description="Helical" evidence="1">
    <location>
        <begin position="510"/>
        <end position="531"/>
    </location>
</feature>
<protein>
    <recommendedName>
        <fullName evidence="2">MoxR-vWA-beta-propeller ternary system domain-containing protein</fullName>
    </recommendedName>
</protein>
<evidence type="ECO:0000256" key="1">
    <source>
        <dbReference type="SAM" id="Phobius"/>
    </source>
</evidence>
<organism evidence="3 4">
    <name type="scientific">Chryseobacterium limigenitum</name>
    <dbReference type="NCBI Taxonomy" id="1612149"/>
    <lineage>
        <taxon>Bacteria</taxon>
        <taxon>Pseudomonadati</taxon>
        <taxon>Bacteroidota</taxon>
        <taxon>Flavobacteriia</taxon>
        <taxon>Flavobacteriales</taxon>
        <taxon>Weeksellaceae</taxon>
        <taxon>Chryseobacterium group</taxon>
        <taxon>Chryseobacterium</taxon>
    </lineage>
</organism>
<gene>
    <name evidence="3" type="ORF">SAMN05216324_11414</name>
</gene>
<dbReference type="STRING" id="1612149.SAMN05216324_11414"/>
<dbReference type="AlphaFoldDB" id="A0A1K2IU07"/>
<dbReference type="OrthoDB" id="1273630at2"/>
<accession>A0A1K2IU07</accession>
<sequence>MELRIKPFPKNNYPKKGLLIKGSSPSIWLHEMEILGIDLEQIQSFPIPSNEPNILYGCFLIFDKNAPNEIGKNSYFQCFDNKLFIPENTIFYPKINPEDWQNMDADYLIMHPEFGLVKLSEQIDWISLIQDPEKSNIVVRKPSNGVKIPQKIESYTVEMDDEKILEALEKPQTEEEWMKNLPFDLKKVMAGNKKEVEKYLIYIEKYPDRAVELGVPLDVMGTSRGDGFGKFKFQNSWLGKLFGGNSSNDEKSTYSQKYRWIFFVFLIAIGLFRLFIFLNKEKPVQNPPMPSSGKVSEVDKNMMNPIVAYQSGVTDIDMKIDSMYGRERRGLMDEHMKALVRFSDQDNKRSYEEYLKNGGKPINKIQDEIFKLNDKTDVSKDSLKKVYSKKIVKYLAQSEEKYKKKITDSLNKISSGKPADQGIVKTILKKKQVLIKDSLGRLYGTKEYIEPPIDPNKAKKVETLQKEKPYSKYDISFSEIIWLIIFMTGVVGLYSFIVKRKSLNIGGDNVPSGIKIFLIIVLVALLAYIFYPLIEMFGYNWFVWLLIIGVVLLLYRLFSEDKTILKSDKDE</sequence>
<feature type="transmembrane region" description="Helical" evidence="1">
    <location>
        <begin position="480"/>
        <end position="498"/>
    </location>
</feature>
<feature type="domain" description="MoxR-vWA-beta-propeller ternary system" evidence="2">
    <location>
        <begin position="2"/>
        <end position="171"/>
    </location>
</feature>
<name>A0A1K2IU07_9FLAO</name>
<dbReference type="RefSeq" id="WP_072411374.1">
    <property type="nucleotide sequence ID" value="NZ_FPKW01000014.1"/>
</dbReference>
<dbReference type="Proteomes" id="UP000182034">
    <property type="component" value="Unassembled WGS sequence"/>
</dbReference>
<feature type="transmembrane region" description="Helical" evidence="1">
    <location>
        <begin position="260"/>
        <end position="278"/>
    </location>
</feature>
<evidence type="ECO:0000313" key="3">
    <source>
        <dbReference type="EMBL" id="SFZ95921.1"/>
    </source>
</evidence>
<dbReference type="InterPro" id="IPR045551">
    <property type="entry name" value="bpX3"/>
</dbReference>
<dbReference type="EMBL" id="FPKW01000014">
    <property type="protein sequence ID" value="SFZ95921.1"/>
    <property type="molecule type" value="Genomic_DNA"/>
</dbReference>
<evidence type="ECO:0000259" key="2">
    <source>
        <dbReference type="Pfam" id="PF19919"/>
    </source>
</evidence>
<reference evidence="4" key="1">
    <citation type="submission" date="2016-10" db="EMBL/GenBank/DDBJ databases">
        <authorList>
            <person name="Varghese N."/>
            <person name="Submissions S."/>
        </authorList>
    </citation>
    <scope>NUCLEOTIDE SEQUENCE [LARGE SCALE GENOMIC DNA]</scope>
    <source>
        <strain evidence="4">SUR2</strain>
    </source>
</reference>
<feature type="transmembrane region" description="Helical" evidence="1">
    <location>
        <begin position="537"/>
        <end position="558"/>
    </location>
</feature>
<keyword evidence="4" id="KW-1185">Reference proteome</keyword>
<evidence type="ECO:0000313" key="4">
    <source>
        <dbReference type="Proteomes" id="UP000182034"/>
    </source>
</evidence>
<keyword evidence="1" id="KW-0812">Transmembrane</keyword>